<reference evidence="1" key="1">
    <citation type="submission" date="2022-11" db="EMBL/GenBank/DDBJ databases">
        <title>Lacinutrix neustonica HL-RS19T sp. nov., isolated from the surface microlayer sample of brackish Lake Shihwa.</title>
        <authorList>
            <person name="Choi J.Y."/>
            <person name="Hwang C.Y."/>
        </authorList>
    </citation>
    <scope>NUCLEOTIDE SEQUENCE</scope>
    <source>
        <strain evidence="1">HL-RS19</strain>
    </source>
</reference>
<sequence>MAATAIMLTFGYRDYAINLIDKILIYPSVFYSNLDRNYHKGHFNPGYRAIILSWEDFIHGHQIEDDNLNLGIHEFVHALHLSYLNSKSNNDISAHIFISSLEALNEYIDSKVNFKLQMKKSAYFRSYAFENNFEFTAVIIENFIETPQEFRRQFPTIYKHVKQMLNFNFAGY</sequence>
<dbReference type="PANTHER" id="PTHR30164">
    <property type="entry name" value="MTFA PEPTIDASE"/>
    <property type="match status" value="1"/>
</dbReference>
<dbReference type="Proteomes" id="UP001164705">
    <property type="component" value="Chromosome"/>
</dbReference>
<dbReference type="GO" id="GO:0004177">
    <property type="term" value="F:aminopeptidase activity"/>
    <property type="evidence" value="ECO:0007669"/>
    <property type="project" value="TreeGrafter"/>
</dbReference>
<dbReference type="CDD" id="cd20170">
    <property type="entry name" value="Peptidase_M90-like"/>
    <property type="match status" value="1"/>
</dbReference>
<dbReference type="AlphaFoldDB" id="A0A9E8SDQ0"/>
<dbReference type="SUPFAM" id="SSF55486">
    <property type="entry name" value="Metalloproteases ('zincins'), catalytic domain"/>
    <property type="match status" value="1"/>
</dbReference>
<dbReference type="Pfam" id="PF06167">
    <property type="entry name" value="Peptidase_M90"/>
    <property type="match status" value="1"/>
</dbReference>
<proteinExistence type="predicted"/>
<dbReference type="RefSeq" id="WP_267676057.1">
    <property type="nucleotide sequence ID" value="NZ_CP113088.1"/>
</dbReference>
<organism evidence="1 2">
    <name type="scientific">Lacinutrix neustonica</name>
    <dbReference type="NCBI Taxonomy" id="2980107"/>
    <lineage>
        <taxon>Bacteria</taxon>
        <taxon>Pseudomonadati</taxon>
        <taxon>Bacteroidota</taxon>
        <taxon>Flavobacteriia</taxon>
        <taxon>Flavobacteriales</taxon>
        <taxon>Flavobacteriaceae</taxon>
        <taxon>Lacinutrix</taxon>
    </lineage>
</organism>
<dbReference type="KEGG" id="lnu:N7U66_15655"/>
<protein>
    <submittedName>
        <fullName evidence="1">Zinc-dependent peptidase</fullName>
    </submittedName>
</protein>
<keyword evidence="2" id="KW-1185">Reference proteome</keyword>
<dbReference type="InterPro" id="IPR024079">
    <property type="entry name" value="MetalloPept_cat_dom_sf"/>
</dbReference>
<evidence type="ECO:0000313" key="2">
    <source>
        <dbReference type="Proteomes" id="UP001164705"/>
    </source>
</evidence>
<dbReference type="EMBL" id="CP113088">
    <property type="protein sequence ID" value="WAC01444.1"/>
    <property type="molecule type" value="Genomic_DNA"/>
</dbReference>
<dbReference type="PANTHER" id="PTHR30164:SF2">
    <property type="entry name" value="PROTEIN MTFA"/>
    <property type="match status" value="1"/>
</dbReference>
<evidence type="ECO:0000313" key="1">
    <source>
        <dbReference type="EMBL" id="WAC01444.1"/>
    </source>
</evidence>
<dbReference type="GO" id="GO:0008237">
    <property type="term" value="F:metallopeptidase activity"/>
    <property type="evidence" value="ECO:0007669"/>
    <property type="project" value="InterPro"/>
</dbReference>
<gene>
    <name evidence="1" type="ORF">N7U66_15655</name>
</gene>
<dbReference type="GO" id="GO:0005829">
    <property type="term" value="C:cytosol"/>
    <property type="evidence" value="ECO:0007669"/>
    <property type="project" value="TreeGrafter"/>
</dbReference>
<name>A0A9E8SDQ0_9FLAO</name>
<dbReference type="InterPro" id="IPR010384">
    <property type="entry name" value="MtfA_fam"/>
</dbReference>
<accession>A0A9E8SDQ0</accession>
<dbReference type="Gene3D" id="3.40.390.10">
    <property type="entry name" value="Collagenase (Catalytic Domain)"/>
    <property type="match status" value="1"/>
</dbReference>